<name>A0ABQ0C7K6_9PROT</name>
<evidence type="ECO:0000313" key="3">
    <source>
        <dbReference type="Proteomes" id="UP001628193"/>
    </source>
</evidence>
<keyword evidence="1" id="KW-1133">Transmembrane helix</keyword>
<feature type="transmembrane region" description="Helical" evidence="1">
    <location>
        <begin position="68"/>
        <end position="94"/>
    </location>
</feature>
<proteinExistence type="predicted"/>
<keyword evidence="1" id="KW-0472">Membrane</keyword>
<organism evidence="2 3">
    <name type="scientific">Candidatus Magnetaquiglobus chichijimensis</name>
    <dbReference type="NCBI Taxonomy" id="3141448"/>
    <lineage>
        <taxon>Bacteria</taxon>
        <taxon>Pseudomonadati</taxon>
        <taxon>Pseudomonadota</taxon>
        <taxon>Magnetococcia</taxon>
        <taxon>Magnetococcales</taxon>
        <taxon>Candidatus Magnetaquicoccaceae</taxon>
        <taxon>Candidatus Magnetaquiglobus</taxon>
    </lineage>
</organism>
<protein>
    <recommendedName>
        <fullName evidence="4">Heptaprenyl diphosphate synthase component I</fullName>
    </recommendedName>
</protein>
<dbReference type="RefSeq" id="WP_420904585.1">
    <property type="nucleotide sequence ID" value="NZ_BAAFGK010000004.1"/>
</dbReference>
<reference evidence="2 3" key="2">
    <citation type="submission" date="2024-09" db="EMBL/GenBank/DDBJ databases">
        <title>Draft genome sequence of Candidatus Magnetaquicoccaceae bacterium FCR-1.</title>
        <authorList>
            <person name="Shimoshige H."/>
            <person name="Shimamura S."/>
            <person name="Taoka A."/>
            <person name="Kobayashi H."/>
            <person name="Maekawa T."/>
        </authorList>
    </citation>
    <scope>NUCLEOTIDE SEQUENCE [LARGE SCALE GENOMIC DNA]</scope>
    <source>
        <strain evidence="2 3">FCR-1</strain>
    </source>
</reference>
<keyword evidence="1" id="KW-0812">Transmembrane</keyword>
<evidence type="ECO:0008006" key="4">
    <source>
        <dbReference type="Google" id="ProtNLM"/>
    </source>
</evidence>
<dbReference type="Gene3D" id="1.10.1760.20">
    <property type="match status" value="1"/>
</dbReference>
<comment type="caution">
    <text evidence="2">The sequence shown here is derived from an EMBL/GenBank/DDBJ whole genome shotgun (WGS) entry which is preliminary data.</text>
</comment>
<dbReference type="Pfam" id="PF07456">
    <property type="entry name" value="Hpre_diP_synt_I"/>
    <property type="match status" value="1"/>
</dbReference>
<evidence type="ECO:0000313" key="2">
    <source>
        <dbReference type="EMBL" id="GAB0056866.1"/>
    </source>
</evidence>
<keyword evidence="3" id="KW-1185">Reference proteome</keyword>
<reference evidence="2 3" key="1">
    <citation type="submission" date="2024-05" db="EMBL/GenBank/DDBJ databases">
        <authorList>
            <consortium name="Candidatus Magnetaquicoccaceae bacterium FCR-1 genome sequencing consortium"/>
            <person name="Shimoshige H."/>
            <person name="Shimamura S."/>
            <person name="Taoka A."/>
            <person name="Kobayashi H."/>
            <person name="Maekawa T."/>
        </authorList>
    </citation>
    <scope>NUCLEOTIDE SEQUENCE [LARGE SCALE GENOMIC DNA]</scope>
    <source>
        <strain evidence="2 3">FCR-1</strain>
    </source>
</reference>
<sequence length="173" mass="18117">MPRLRQDLLIAYLTAAAVTAHLLEAALPGPGPWFKPGLANIFTLVAFFLLGWRAAVAVTLLRILASSLALGVLFTPGFFLSLAGGCGALALLGVVRLLPDIGLGPVGVSLLAAMAHMAAQGVAAWILLIGHAGILVAVPWLLAGSWITGILNGLLTFLLLEQLDRHRYLLTDP</sequence>
<feature type="transmembrane region" description="Helical" evidence="1">
    <location>
        <begin position="41"/>
        <end position="61"/>
    </location>
</feature>
<feature type="transmembrane region" description="Helical" evidence="1">
    <location>
        <begin position="106"/>
        <end position="128"/>
    </location>
</feature>
<dbReference type="EMBL" id="BAAFGK010000004">
    <property type="protein sequence ID" value="GAB0056866.1"/>
    <property type="molecule type" value="Genomic_DNA"/>
</dbReference>
<evidence type="ECO:0000256" key="1">
    <source>
        <dbReference type="SAM" id="Phobius"/>
    </source>
</evidence>
<accession>A0ABQ0C7K6</accession>
<dbReference type="Proteomes" id="UP001628193">
    <property type="component" value="Unassembled WGS sequence"/>
</dbReference>
<dbReference type="InterPro" id="IPR010898">
    <property type="entry name" value="Hpre_diP_synth_I"/>
</dbReference>
<feature type="transmembrane region" description="Helical" evidence="1">
    <location>
        <begin position="140"/>
        <end position="160"/>
    </location>
</feature>
<gene>
    <name evidence="2" type="ORF">SIID45300_01181</name>
</gene>